<dbReference type="Proteomes" id="UP001054857">
    <property type="component" value="Unassembled WGS sequence"/>
</dbReference>
<protein>
    <submittedName>
        <fullName evidence="3">Uncharacterized protein</fullName>
    </submittedName>
</protein>
<name>A0AAD3DQS8_9CHLO</name>
<evidence type="ECO:0000313" key="3">
    <source>
        <dbReference type="EMBL" id="GFR45489.1"/>
    </source>
</evidence>
<sequence length="196" mass="20266">MSYTRLPDSPGQQAASVQPFCYKLPSGSALPPTLANVTTTSDNVTCFPEVLAIDDLATTITRSNSLSYNLYEQNSTYWCRAYVSMSCLSASGPEQCVKDLLATMNNSTNSSSSSNTSPSPSTSGSSSTSGTGDGGNRYTNILLPAVLTGVMTLCFLAATVWCIHRRGRIRRGSSLAAMGGGVGADVEGHVAAAGGA</sequence>
<dbReference type="AlphaFoldDB" id="A0AAD3DQS8"/>
<reference evidence="3 4" key="1">
    <citation type="journal article" date="2021" name="Sci. Rep.">
        <title>Genome sequencing of the multicellular alga Astrephomene provides insights into convergent evolution of germ-soma differentiation.</title>
        <authorList>
            <person name="Yamashita S."/>
            <person name="Yamamoto K."/>
            <person name="Matsuzaki R."/>
            <person name="Suzuki S."/>
            <person name="Yamaguchi H."/>
            <person name="Hirooka S."/>
            <person name="Minakuchi Y."/>
            <person name="Miyagishima S."/>
            <person name="Kawachi M."/>
            <person name="Toyoda A."/>
            <person name="Nozaki H."/>
        </authorList>
    </citation>
    <scope>NUCLEOTIDE SEQUENCE [LARGE SCALE GENOMIC DNA]</scope>
    <source>
        <strain evidence="3 4">NIES-4017</strain>
    </source>
</reference>
<feature type="compositionally biased region" description="Low complexity" evidence="1">
    <location>
        <begin position="107"/>
        <end position="130"/>
    </location>
</feature>
<evidence type="ECO:0000256" key="1">
    <source>
        <dbReference type="SAM" id="MobiDB-lite"/>
    </source>
</evidence>
<evidence type="ECO:0000313" key="4">
    <source>
        <dbReference type="Proteomes" id="UP001054857"/>
    </source>
</evidence>
<gene>
    <name evidence="3" type="ORF">Agub_g6833</name>
</gene>
<keyword evidence="2" id="KW-0472">Membrane</keyword>
<feature type="region of interest" description="Disordered" evidence="1">
    <location>
        <begin position="107"/>
        <end position="132"/>
    </location>
</feature>
<keyword evidence="4" id="KW-1185">Reference proteome</keyword>
<feature type="non-terminal residue" evidence="3">
    <location>
        <position position="196"/>
    </location>
</feature>
<comment type="caution">
    <text evidence="3">The sequence shown here is derived from an EMBL/GenBank/DDBJ whole genome shotgun (WGS) entry which is preliminary data.</text>
</comment>
<accession>A0AAD3DQS8</accession>
<dbReference type="EMBL" id="BMAR01000010">
    <property type="protein sequence ID" value="GFR45489.1"/>
    <property type="molecule type" value="Genomic_DNA"/>
</dbReference>
<evidence type="ECO:0000256" key="2">
    <source>
        <dbReference type="SAM" id="Phobius"/>
    </source>
</evidence>
<keyword evidence="2" id="KW-0812">Transmembrane</keyword>
<keyword evidence="2" id="KW-1133">Transmembrane helix</keyword>
<organism evidence="3 4">
    <name type="scientific">Astrephomene gubernaculifera</name>
    <dbReference type="NCBI Taxonomy" id="47775"/>
    <lineage>
        <taxon>Eukaryota</taxon>
        <taxon>Viridiplantae</taxon>
        <taxon>Chlorophyta</taxon>
        <taxon>core chlorophytes</taxon>
        <taxon>Chlorophyceae</taxon>
        <taxon>CS clade</taxon>
        <taxon>Chlamydomonadales</taxon>
        <taxon>Astrephomenaceae</taxon>
        <taxon>Astrephomene</taxon>
    </lineage>
</organism>
<feature type="transmembrane region" description="Helical" evidence="2">
    <location>
        <begin position="141"/>
        <end position="163"/>
    </location>
</feature>
<proteinExistence type="predicted"/>